<dbReference type="InterPro" id="IPR044925">
    <property type="entry name" value="His-Me_finger_sf"/>
</dbReference>
<dbReference type="RefSeq" id="YP_010666996.1">
    <property type="nucleotide sequence ID" value="NC_070948.1"/>
</dbReference>
<dbReference type="GO" id="GO:0004519">
    <property type="term" value="F:endonuclease activity"/>
    <property type="evidence" value="ECO:0007669"/>
    <property type="project" value="UniProtKB-KW"/>
</dbReference>
<dbReference type="Gene3D" id="3.40.1800.10">
    <property type="entry name" value="His-Me finger endonucleases"/>
    <property type="match status" value="1"/>
</dbReference>
<accession>A0A4Y6E9N8</accession>
<name>A0A4Y6E9N8_9CAUD</name>
<dbReference type="SUPFAM" id="SSF54060">
    <property type="entry name" value="His-Me finger endonucleases"/>
    <property type="match status" value="1"/>
</dbReference>
<keyword evidence="2" id="KW-1185">Reference proteome</keyword>
<proteinExistence type="predicted"/>
<keyword evidence="1" id="KW-0255">Endonuclease</keyword>
<keyword evidence="1" id="KW-0540">Nuclease</keyword>
<dbReference type="GeneID" id="77943106"/>
<evidence type="ECO:0000313" key="2">
    <source>
        <dbReference type="Proteomes" id="UP000319811"/>
    </source>
</evidence>
<reference evidence="1 2" key="1">
    <citation type="submission" date="2019-05" db="EMBL/GenBank/DDBJ databases">
        <authorList>
            <person name="Murphy M.E."/>
            <person name="Alvaro L.E."/>
            <person name="Baker K.N."/>
            <person name="Baxter I.S."/>
            <person name="Brown M.R."/>
            <person name="Driscoll K.D."/>
            <person name="Elrubaie J.M."/>
            <person name="Feith S.L."/>
            <person name="Indihar D.F."/>
            <person name="Knoch V.T."/>
            <person name="Koirtyohann K.M."/>
            <person name="Kratz M.A."/>
            <person name="Lear A.H."/>
            <person name="Lindblom K.E."/>
            <person name="Marcus E.R."/>
            <person name="Sensor R."/>
            <person name="Sherman S.J."/>
            <person name="Swift V.R."/>
            <person name="White K.E."/>
            <person name="Wills S.J."/>
            <person name="Gatt S.M."/>
            <person name="Lohbauer S.A."/>
            <person name="Power T.R."/>
            <person name="Rosales K.A."/>
            <person name="Sisson B.M."/>
            <person name="Isern S."/>
            <person name="Michael S.F."/>
            <person name="Monti D.L."/>
            <person name="Garlena R.A."/>
            <person name="Russell D.A."/>
            <person name="Pope W.H."/>
            <person name="Jacobs-Sera D."/>
            <person name="Hatfull G.F."/>
        </authorList>
    </citation>
    <scope>NUCLEOTIDE SEQUENCE [LARGE SCALE GENOMIC DNA]</scope>
</reference>
<dbReference type="Proteomes" id="UP000319811">
    <property type="component" value="Segment"/>
</dbReference>
<dbReference type="Pfam" id="PF02945">
    <property type="entry name" value="Endonuclease_7"/>
    <property type="match status" value="1"/>
</dbReference>
<dbReference type="EMBL" id="MK977705">
    <property type="protein sequence ID" value="QDF15385.1"/>
    <property type="molecule type" value="Genomic_DNA"/>
</dbReference>
<sequence>MATTHSGLASYCRPCKRNRFFIDRYGITALEFDRMVEGQGSACGICREVKPPSDLVVDHDHTTGRVRGLLCNSCNTGIGLLREDPKILSSAIDYVTAPLVA</sequence>
<dbReference type="KEGG" id="vg:77943106"/>
<gene>
    <name evidence="1" type="primary">24</name>
    <name evidence="1" type="ORF">SEA_MOLLYMUR_24</name>
</gene>
<protein>
    <submittedName>
        <fullName evidence="1">Endonuclease VII</fullName>
    </submittedName>
</protein>
<evidence type="ECO:0000313" key="1">
    <source>
        <dbReference type="EMBL" id="QDF15385.1"/>
    </source>
</evidence>
<dbReference type="InterPro" id="IPR004211">
    <property type="entry name" value="Endonuclease_7"/>
</dbReference>
<dbReference type="InterPro" id="IPR038563">
    <property type="entry name" value="Endonuclease_7_sf"/>
</dbReference>
<keyword evidence="1" id="KW-0378">Hydrolase</keyword>
<organism evidence="1 2">
    <name type="scientific">Gordonia phage Mollymur</name>
    <dbReference type="NCBI Taxonomy" id="2590895"/>
    <lineage>
        <taxon>Viruses</taxon>
        <taxon>Duplodnaviria</taxon>
        <taxon>Heunggongvirae</taxon>
        <taxon>Uroviricota</taxon>
        <taxon>Caudoviricetes</taxon>
        <taxon>Mollymurvirus</taxon>
        <taxon>Mollymurvirus mollymur</taxon>
    </lineage>
</organism>